<reference evidence="1" key="2">
    <citation type="submission" date="2023-06" db="EMBL/GenBank/DDBJ databases">
        <authorList>
            <person name="Swenson N.G."/>
            <person name="Wegrzyn J.L."/>
            <person name="Mcevoy S.L."/>
        </authorList>
    </citation>
    <scope>NUCLEOTIDE SEQUENCE</scope>
    <source>
        <strain evidence="1">NS2018</strain>
        <tissue evidence="1">Leaf</tissue>
    </source>
</reference>
<dbReference type="InterPro" id="IPR032675">
    <property type="entry name" value="LRR_dom_sf"/>
</dbReference>
<dbReference type="Proteomes" id="UP001168877">
    <property type="component" value="Unassembled WGS sequence"/>
</dbReference>
<reference evidence="1" key="1">
    <citation type="journal article" date="2022" name="Plant J.">
        <title>Strategies of tolerance reflected in two North American maple genomes.</title>
        <authorList>
            <person name="McEvoy S.L."/>
            <person name="Sezen U.U."/>
            <person name="Trouern-Trend A."/>
            <person name="McMahon S.M."/>
            <person name="Schaberg P.G."/>
            <person name="Yang J."/>
            <person name="Wegrzyn J.L."/>
            <person name="Swenson N.G."/>
        </authorList>
    </citation>
    <scope>NUCLEOTIDE SEQUENCE</scope>
    <source>
        <strain evidence="1">NS2018</strain>
    </source>
</reference>
<organism evidence="1 2">
    <name type="scientific">Acer saccharum</name>
    <name type="common">Sugar maple</name>
    <dbReference type="NCBI Taxonomy" id="4024"/>
    <lineage>
        <taxon>Eukaryota</taxon>
        <taxon>Viridiplantae</taxon>
        <taxon>Streptophyta</taxon>
        <taxon>Embryophyta</taxon>
        <taxon>Tracheophyta</taxon>
        <taxon>Spermatophyta</taxon>
        <taxon>Magnoliopsida</taxon>
        <taxon>eudicotyledons</taxon>
        <taxon>Gunneridae</taxon>
        <taxon>Pentapetalae</taxon>
        <taxon>rosids</taxon>
        <taxon>malvids</taxon>
        <taxon>Sapindales</taxon>
        <taxon>Sapindaceae</taxon>
        <taxon>Hippocastanoideae</taxon>
        <taxon>Acereae</taxon>
        <taxon>Acer</taxon>
    </lineage>
</organism>
<protein>
    <submittedName>
        <fullName evidence="1">Uncharacterized protein</fullName>
    </submittedName>
</protein>
<keyword evidence="2" id="KW-1185">Reference proteome</keyword>
<name>A0AA39VLN5_ACESA</name>
<comment type="caution">
    <text evidence="1">The sequence shown here is derived from an EMBL/GenBank/DDBJ whole genome shotgun (WGS) entry which is preliminary data.</text>
</comment>
<dbReference type="AlphaFoldDB" id="A0AA39VLN5"/>
<sequence>MVTANLLNSSTSVILVSVSRLSSLSSGLGLAHLSLVCMPGSGLCRLTGRAQVFRLSPSGLDCLGRCRMLVVGETGSSTDLVLPRTDIYLGSLNPMSIADFQGHVVLSQDEGVEIVGYKAMTSFWHCGILSKELSDSLYDHGYILHSLLKEKEEEKQFPCIQYLVLNSICHMKLPQALHNLDFLGRICISNCSELVSFPEATLPSLLRAIDIESCKALQYLPNTWMDCTSMCWESLDVPSKKAVISF</sequence>
<gene>
    <name evidence="1" type="ORF">LWI29_028454</name>
</gene>
<evidence type="ECO:0000313" key="1">
    <source>
        <dbReference type="EMBL" id="KAK0590529.1"/>
    </source>
</evidence>
<dbReference type="Gene3D" id="3.80.10.10">
    <property type="entry name" value="Ribonuclease Inhibitor"/>
    <property type="match status" value="1"/>
</dbReference>
<dbReference type="EMBL" id="JAUESC010000381">
    <property type="protein sequence ID" value="KAK0590529.1"/>
    <property type="molecule type" value="Genomic_DNA"/>
</dbReference>
<accession>A0AA39VLN5</accession>
<proteinExistence type="predicted"/>
<dbReference type="SUPFAM" id="SSF52058">
    <property type="entry name" value="L domain-like"/>
    <property type="match status" value="1"/>
</dbReference>
<evidence type="ECO:0000313" key="2">
    <source>
        <dbReference type="Proteomes" id="UP001168877"/>
    </source>
</evidence>